<dbReference type="AlphaFoldDB" id="A0A2W4EZL3"/>
<dbReference type="EMBL" id="PCDP01000024">
    <property type="protein sequence ID" value="PZM15300.1"/>
    <property type="molecule type" value="Genomic_DNA"/>
</dbReference>
<dbReference type="InterPro" id="IPR038109">
    <property type="entry name" value="DNA_bind_recomb_sf"/>
</dbReference>
<sequence length="155" mass="17328">MPAATVLGDCATLIPPRRRSSVTSSGHKSRGTGVLNNESYIGRIVWNRRQYRKNPDTERRTARQNNATEWVSSEVPAMRIVSDELWARVRTGDTEIGVLYGDATTNRLNATQRPEHSRMLECAECGGPYAIFGKDRYSCTNRKKRLPIDELGGGC</sequence>
<dbReference type="GO" id="GO:0000150">
    <property type="term" value="F:DNA strand exchange activity"/>
    <property type="evidence" value="ECO:0007669"/>
    <property type="project" value="InterPro"/>
</dbReference>
<organism evidence="2 3">
    <name type="scientific">Rhizobium tubonense</name>
    <dbReference type="NCBI Taxonomy" id="484088"/>
    <lineage>
        <taxon>Bacteria</taxon>
        <taxon>Pseudomonadati</taxon>
        <taxon>Pseudomonadota</taxon>
        <taxon>Alphaproteobacteria</taxon>
        <taxon>Hyphomicrobiales</taxon>
        <taxon>Rhizobiaceae</taxon>
        <taxon>Rhizobium/Agrobacterium group</taxon>
        <taxon>Rhizobium</taxon>
    </lineage>
</organism>
<feature type="domain" description="Recombinase" evidence="1">
    <location>
        <begin position="29"/>
        <end position="90"/>
    </location>
</feature>
<evidence type="ECO:0000259" key="1">
    <source>
        <dbReference type="Pfam" id="PF07508"/>
    </source>
</evidence>
<dbReference type="Gene3D" id="3.90.1750.20">
    <property type="entry name" value="Putative Large Serine Recombinase, Chain B, Domain 2"/>
    <property type="match status" value="1"/>
</dbReference>
<dbReference type="InterPro" id="IPR011109">
    <property type="entry name" value="DNA_bind_recombinase_dom"/>
</dbReference>
<evidence type="ECO:0000313" key="3">
    <source>
        <dbReference type="Proteomes" id="UP000248925"/>
    </source>
</evidence>
<keyword evidence="3" id="KW-1185">Reference proteome</keyword>
<gene>
    <name evidence="2" type="ORF">CPY51_07600</name>
</gene>
<protein>
    <recommendedName>
        <fullName evidence="1">Recombinase domain-containing protein</fullName>
    </recommendedName>
</protein>
<dbReference type="GO" id="GO:0003677">
    <property type="term" value="F:DNA binding"/>
    <property type="evidence" value="ECO:0007669"/>
    <property type="project" value="InterPro"/>
</dbReference>
<dbReference type="Pfam" id="PF07508">
    <property type="entry name" value="Recombinase"/>
    <property type="match status" value="1"/>
</dbReference>
<name>A0A2W4EZL3_9HYPH</name>
<reference evidence="2 3" key="1">
    <citation type="journal article" date="2018" name="Sci. Rep.">
        <title>Rhizobium tumorigenes sp. nov., a novel plant tumorigenic bacterium isolated from cane gall tumors on thornless blackberry.</title>
        <authorList>
            <person name="Kuzmanovi N."/>
            <person name="Smalla K."/>
            <person name="Gronow S."/>
            <person name="PuBawska J."/>
        </authorList>
    </citation>
    <scope>NUCLEOTIDE SEQUENCE [LARGE SCALE GENOMIC DNA]</scope>
    <source>
        <strain evidence="2 3">CCBAU 85046</strain>
    </source>
</reference>
<dbReference type="OrthoDB" id="9791494at2"/>
<accession>A0A2W4EZL3</accession>
<evidence type="ECO:0000313" key="2">
    <source>
        <dbReference type="EMBL" id="PZM15300.1"/>
    </source>
</evidence>
<dbReference type="Proteomes" id="UP000248925">
    <property type="component" value="Unassembled WGS sequence"/>
</dbReference>
<comment type="caution">
    <text evidence="2">The sequence shown here is derived from an EMBL/GenBank/DDBJ whole genome shotgun (WGS) entry which is preliminary data.</text>
</comment>
<proteinExistence type="predicted"/>